<accession>A0AA39TXJ6</accession>
<evidence type="ECO:0000313" key="3">
    <source>
        <dbReference type="Proteomes" id="UP001175227"/>
    </source>
</evidence>
<protein>
    <submittedName>
        <fullName evidence="2">Uncharacterized protein</fullName>
    </submittedName>
</protein>
<evidence type="ECO:0000256" key="1">
    <source>
        <dbReference type="SAM" id="Phobius"/>
    </source>
</evidence>
<keyword evidence="1" id="KW-1133">Transmembrane helix</keyword>
<proteinExistence type="predicted"/>
<reference evidence="2" key="1">
    <citation type="submission" date="2023-06" db="EMBL/GenBank/DDBJ databases">
        <authorList>
            <consortium name="Lawrence Berkeley National Laboratory"/>
            <person name="Ahrendt S."/>
            <person name="Sahu N."/>
            <person name="Indic B."/>
            <person name="Wong-Bajracharya J."/>
            <person name="Merenyi Z."/>
            <person name="Ke H.-M."/>
            <person name="Monk M."/>
            <person name="Kocsube S."/>
            <person name="Drula E."/>
            <person name="Lipzen A."/>
            <person name="Balint B."/>
            <person name="Henrissat B."/>
            <person name="Andreopoulos B."/>
            <person name="Martin F.M."/>
            <person name="Harder C.B."/>
            <person name="Rigling D."/>
            <person name="Ford K.L."/>
            <person name="Foster G.D."/>
            <person name="Pangilinan J."/>
            <person name="Papanicolaou A."/>
            <person name="Barry K."/>
            <person name="LaButti K."/>
            <person name="Viragh M."/>
            <person name="Koriabine M."/>
            <person name="Yan M."/>
            <person name="Riley R."/>
            <person name="Champramary S."/>
            <person name="Plett K.L."/>
            <person name="Tsai I.J."/>
            <person name="Slot J."/>
            <person name="Sipos G."/>
            <person name="Plett J."/>
            <person name="Nagy L.G."/>
            <person name="Grigoriev I.V."/>
        </authorList>
    </citation>
    <scope>NUCLEOTIDE SEQUENCE</scope>
    <source>
        <strain evidence="2">ICMP 16352</strain>
    </source>
</reference>
<organism evidence="2 3">
    <name type="scientific">Armillaria novae-zelandiae</name>
    <dbReference type="NCBI Taxonomy" id="153914"/>
    <lineage>
        <taxon>Eukaryota</taxon>
        <taxon>Fungi</taxon>
        <taxon>Dikarya</taxon>
        <taxon>Basidiomycota</taxon>
        <taxon>Agaricomycotina</taxon>
        <taxon>Agaricomycetes</taxon>
        <taxon>Agaricomycetidae</taxon>
        <taxon>Agaricales</taxon>
        <taxon>Marasmiineae</taxon>
        <taxon>Physalacriaceae</taxon>
        <taxon>Armillaria</taxon>
    </lineage>
</organism>
<dbReference type="EMBL" id="JAUEPR010000038">
    <property type="protein sequence ID" value="KAK0472797.1"/>
    <property type="molecule type" value="Genomic_DNA"/>
</dbReference>
<dbReference type="AlphaFoldDB" id="A0AA39TXJ6"/>
<feature type="transmembrane region" description="Helical" evidence="1">
    <location>
        <begin position="50"/>
        <end position="68"/>
    </location>
</feature>
<comment type="caution">
    <text evidence="2">The sequence shown here is derived from an EMBL/GenBank/DDBJ whole genome shotgun (WGS) entry which is preliminary data.</text>
</comment>
<keyword evidence="3" id="KW-1185">Reference proteome</keyword>
<keyword evidence="1" id="KW-0812">Transmembrane</keyword>
<feature type="transmembrane region" description="Helical" evidence="1">
    <location>
        <begin position="12"/>
        <end position="38"/>
    </location>
</feature>
<gene>
    <name evidence="2" type="ORF">IW261DRAFT_733221</name>
</gene>
<name>A0AA39TXJ6_9AGAR</name>
<sequence>MAMQVQESISSGSILIGLAFLSPFLPFSVLVTLALHSISVLRGFSLQWDLHAASANFWALRILAMLVTRTSTWRHL</sequence>
<evidence type="ECO:0000313" key="2">
    <source>
        <dbReference type="EMBL" id="KAK0472797.1"/>
    </source>
</evidence>
<keyword evidence="1" id="KW-0472">Membrane</keyword>
<dbReference type="Proteomes" id="UP001175227">
    <property type="component" value="Unassembled WGS sequence"/>
</dbReference>